<feature type="compositionally biased region" description="Basic residues" evidence="1">
    <location>
        <begin position="121"/>
        <end position="130"/>
    </location>
</feature>
<gene>
    <name evidence="2" type="ORF">PENSUB_9231</name>
</gene>
<feature type="region of interest" description="Disordered" evidence="1">
    <location>
        <begin position="121"/>
        <end position="148"/>
    </location>
</feature>
<evidence type="ECO:0000256" key="1">
    <source>
        <dbReference type="SAM" id="MobiDB-lite"/>
    </source>
</evidence>
<evidence type="ECO:0000313" key="3">
    <source>
        <dbReference type="Proteomes" id="UP000186955"/>
    </source>
</evidence>
<dbReference type="Proteomes" id="UP000186955">
    <property type="component" value="Unassembled WGS sequence"/>
</dbReference>
<dbReference type="EMBL" id="MNBE01000672">
    <property type="protein sequence ID" value="OKO98555.1"/>
    <property type="molecule type" value="Genomic_DNA"/>
</dbReference>
<proteinExistence type="predicted"/>
<feature type="compositionally biased region" description="Basic and acidic residues" evidence="1">
    <location>
        <begin position="131"/>
        <end position="147"/>
    </location>
</feature>
<sequence>MRFHGRNLLGRVQEIVIISLEPEPEPGLLVPQPQTPYLLEVLSTHGATSDQQASNQRLVAGHCDTKTTKKKAADQQVALVQSSREYLVTTFLALVLARARIPSEIDQPDLDKGLIWAKLKRNRSGGHHQQSKSEDGQTKKKNWETKSQEVGQNVAERLLVVEELNSHAPKFWI</sequence>
<reference evidence="2 3" key="1">
    <citation type="submission" date="2016-10" db="EMBL/GenBank/DDBJ databases">
        <title>Genome sequence of the ascomycete fungus Penicillium subrubescens.</title>
        <authorList>
            <person name="De Vries R.P."/>
            <person name="Peng M."/>
            <person name="Dilokpimol A."/>
            <person name="Hilden K."/>
            <person name="Makela M.R."/>
            <person name="Grigoriev I."/>
            <person name="Riley R."/>
            <person name="Granchi Z."/>
        </authorList>
    </citation>
    <scope>NUCLEOTIDE SEQUENCE [LARGE SCALE GENOMIC DNA]</scope>
    <source>
        <strain evidence="2 3">CBS 132785</strain>
    </source>
</reference>
<accession>A0A1Q5TE95</accession>
<comment type="caution">
    <text evidence="2">The sequence shown here is derived from an EMBL/GenBank/DDBJ whole genome shotgun (WGS) entry which is preliminary data.</text>
</comment>
<protein>
    <submittedName>
        <fullName evidence="2">Uncharacterized protein</fullName>
    </submittedName>
</protein>
<evidence type="ECO:0000313" key="2">
    <source>
        <dbReference type="EMBL" id="OKO98555.1"/>
    </source>
</evidence>
<name>A0A1Q5TE95_9EURO</name>
<dbReference type="AlphaFoldDB" id="A0A1Q5TE95"/>
<organism evidence="2 3">
    <name type="scientific">Penicillium subrubescens</name>
    <dbReference type="NCBI Taxonomy" id="1316194"/>
    <lineage>
        <taxon>Eukaryota</taxon>
        <taxon>Fungi</taxon>
        <taxon>Dikarya</taxon>
        <taxon>Ascomycota</taxon>
        <taxon>Pezizomycotina</taxon>
        <taxon>Eurotiomycetes</taxon>
        <taxon>Eurotiomycetidae</taxon>
        <taxon>Eurotiales</taxon>
        <taxon>Aspergillaceae</taxon>
        <taxon>Penicillium</taxon>
    </lineage>
</organism>
<keyword evidence="3" id="KW-1185">Reference proteome</keyword>